<dbReference type="RefSeq" id="WP_007581473.1">
    <property type="nucleotide sequence ID" value="NZ_AKAU01000078.1"/>
</dbReference>
<name>A0ABP2PVL6_9BURK</name>
<organism evidence="4 5">
    <name type="scientific">Paraburkholderia hospita</name>
    <dbReference type="NCBI Taxonomy" id="169430"/>
    <lineage>
        <taxon>Bacteria</taxon>
        <taxon>Pseudomonadati</taxon>
        <taxon>Pseudomonadota</taxon>
        <taxon>Betaproteobacteria</taxon>
        <taxon>Burkholderiales</taxon>
        <taxon>Burkholderiaceae</taxon>
        <taxon>Paraburkholderia</taxon>
    </lineage>
</organism>
<protein>
    <submittedName>
        <fullName evidence="4">Group 1 glycosyl transferase</fullName>
    </submittedName>
</protein>
<dbReference type="EMBL" id="AKAU01000078">
    <property type="protein sequence ID" value="EIN00487.1"/>
    <property type="molecule type" value="Genomic_DNA"/>
</dbReference>
<evidence type="ECO:0000313" key="4">
    <source>
        <dbReference type="EMBL" id="EIN00487.1"/>
    </source>
</evidence>
<dbReference type="Gene3D" id="3.40.50.2000">
    <property type="entry name" value="Glycogen Phosphorylase B"/>
    <property type="match status" value="2"/>
</dbReference>
<dbReference type="PANTHER" id="PTHR46401">
    <property type="entry name" value="GLYCOSYLTRANSFERASE WBBK-RELATED"/>
    <property type="match status" value="1"/>
</dbReference>
<dbReference type="Proteomes" id="UP000004980">
    <property type="component" value="Unassembled WGS sequence"/>
</dbReference>
<evidence type="ECO:0000259" key="2">
    <source>
        <dbReference type="Pfam" id="PF00534"/>
    </source>
</evidence>
<dbReference type="InterPro" id="IPR001296">
    <property type="entry name" value="Glyco_trans_1"/>
</dbReference>
<dbReference type="SUPFAM" id="SSF53756">
    <property type="entry name" value="UDP-Glycosyltransferase/glycogen phosphorylase"/>
    <property type="match status" value="1"/>
</dbReference>
<sequence length="413" mass="45793">MFFDALLLAIVQNMSLSIHTRNRASYPRIALTTYSVKPRGGVVHTLELAEALQAAGIDVTVIAMGDPDTKFFRDVSVPVRIIESPPWKDTLEQRVFSWIDAMTKGLSQLCDEFDIIHSQDCISARAAARVRDAGAGIHLVRTVHHVDDFTTQALIDCQRNAILEPDHVLVVSKLWQDRLRAEFGVDATIVTNGVRPGRFSVSMDDQRRAELRERVGASSRFLYLTVGGIEPRKGSRFLIQALAKLKANRRNSPVLAVIGGHSFQDYREYREEVLSSLEGLGLTLGKDVVLLGTVDEKELPEWFAVADGFVFPSVNEGWGLAILEAASAGLPVVASDIEVFQEFLVHERDAILTKVGDPDSLAHGMARLMDEPFTFRQLKENGPALAARYSWNTTALQHMAIYDGITSRDLVVR</sequence>
<accession>A0ABP2PVL6</accession>
<proteinExistence type="predicted"/>
<dbReference type="NCBIfam" id="TIGR04047">
    <property type="entry name" value="MSMEG_0565_glyc"/>
    <property type="match status" value="1"/>
</dbReference>
<dbReference type="InterPro" id="IPR023986">
    <property type="entry name" value="GlycosylTfrase_MSMEG0565"/>
</dbReference>
<keyword evidence="5" id="KW-1185">Reference proteome</keyword>
<comment type="caution">
    <text evidence="4">The sequence shown here is derived from an EMBL/GenBank/DDBJ whole genome shotgun (WGS) entry which is preliminary data.</text>
</comment>
<reference evidence="4 5" key="1">
    <citation type="journal article" date="2012" name="J. Bacteriol.">
        <title>Draft Genome Sequence of the Soil Bacterium Burkholderia terrae Strain BS001, Which Interacts with Fungal Surface Structures.</title>
        <authorList>
            <person name="Nazir R."/>
            <person name="Hansen M.A."/>
            <person name="Sorensen S."/>
            <person name="van Elsas J.D."/>
        </authorList>
    </citation>
    <scope>NUCLEOTIDE SEQUENCE [LARGE SCALE GENOMIC DNA]</scope>
    <source>
        <strain evidence="4 5">BS001</strain>
    </source>
</reference>
<evidence type="ECO:0000256" key="1">
    <source>
        <dbReference type="ARBA" id="ARBA00022679"/>
    </source>
</evidence>
<dbReference type="CDD" id="cd03801">
    <property type="entry name" value="GT4_PimA-like"/>
    <property type="match status" value="1"/>
</dbReference>
<evidence type="ECO:0000313" key="5">
    <source>
        <dbReference type="Proteomes" id="UP000004980"/>
    </source>
</evidence>
<dbReference type="Pfam" id="PF00534">
    <property type="entry name" value="Glycos_transf_1"/>
    <property type="match status" value="1"/>
</dbReference>
<dbReference type="Pfam" id="PF13439">
    <property type="entry name" value="Glyco_transf_4"/>
    <property type="match status" value="1"/>
</dbReference>
<gene>
    <name evidence="4" type="ORF">WQE_13781</name>
</gene>
<dbReference type="InterPro" id="IPR028098">
    <property type="entry name" value="Glyco_trans_4-like_N"/>
</dbReference>
<feature type="domain" description="Glycosyl transferase family 1" evidence="2">
    <location>
        <begin position="212"/>
        <end position="382"/>
    </location>
</feature>
<dbReference type="PANTHER" id="PTHR46401:SF2">
    <property type="entry name" value="GLYCOSYLTRANSFERASE WBBK-RELATED"/>
    <property type="match status" value="1"/>
</dbReference>
<feature type="domain" description="Glycosyltransferase subfamily 4-like N-terminal" evidence="3">
    <location>
        <begin position="39"/>
        <end position="196"/>
    </location>
</feature>
<keyword evidence="1 4" id="KW-0808">Transferase</keyword>
<dbReference type="GO" id="GO:0016740">
    <property type="term" value="F:transferase activity"/>
    <property type="evidence" value="ECO:0007669"/>
    <property type="project" value="UniProtKB-KW"/>
</dbReference>
<evidence type="ECO:0000259" key="3">
    <source>
        <dbReference type="Pfam" id="PF13439"/>
    </source>
</evidence>